<feature type="compositionally biased region" description="Polar residues" evidence="1">
    <location>
        <begin position="8"/>
        <end position="27"/>
    </location>
</feature>
<sequence length="62" mass="6891">SHAHTRYLTPSNDSHQRSPHTVATNECTGERQPPTRPSVNGNLHREHPFSIEAVTHVAIRAS</sequence>
<proteinExistence type="predicted"/>
<evidence type="ECO:0000313" key="2">
    <source>
        <dbReference type="EMBL" id="KAA1099706.1"/>
    </source>
</evidence>
<accession>A0A5B0PFB5</accession>
<evidence type="ECO:0000256" key="1">
    <source>
        <dbReference type="SAM" id="MobiDB-lite"/>
    </source>
</evidence>
<feature type="non-terminal residue" evidence="2">
    <location>
        <position position="1"/>
    </location>
</feature>
<reference evidence="2 3" key="1">
    <citation type="submission" date="2019-05" db="EMBL/GenBank/DDBJ databases">
        <title>Emergence of the Ug99 lineage of the wheat stem rust pathogen through somatic hybridization.</title>
        <authorList>
            <person name="Li F."/>
            <person name="Upadhyaya N.M."/>
            <person name="Sperschneider J."/>
            <person name="Matny O."/>
            <person name="Nguyen-Phuc H."/>
            <person name="Mago R."/>
            <person name="Raley C."/>
            <person name="Miller M.E."/>
            <person name="Silverstein K.A.T."/>
            <person name="Henningsen E."/>
            <person name="Hirsch C.D."/>
            <person name="Visser B."/>
            <person name="Pretorius Z.A."/>
            <person name="Steffenson B.J."/>
            <person name="Schwessinger B."/>
            <person name="Dodds P.N."/>
            <person name="Figueroa M."/>
        </authorList>
    </citation>
    <scope>NUCLEOTIDE SEQUENCE [LARGE SCALE GENOMIC DNA]</scope>
    <source>
        <strain evidence="2">21-0</strain>
    </source>
</reference>
<keyword evidence="3" id="KW-1185">Reference proteome</keyword>
<name>A0A5B0PFB5_PUCGR</name>
<comment type="caution">
    <text evidence="2">The sequence shown here is derived from an EMBL/GenBank/DDBJ whole genome shotgun (WGS) entry which is preliminary data.</text>
</comment>
<protein>
    <submittedName>
        <fullName evidence="2">Uncharacterized protein</fullName>
    </submittedName>
</protein>
<gene>
    <name evidence="2" type="ORF">PGT21_017570</name>
</gene>
<dbReference type="AlphaFoldDB" id="A0A5B0PFB5"/>
<dbReference type="Proteomes" id="UP000324748">
    <property type="component" value="Unassembled WGS sequence"/>
</dbReference>
<feature type="region of interest" description="Disordered" evidence="1">
    <location>
        <begin position="1"/>
        <end position="48"/>
    </location>
</feature>
<organism evidence="2 3">
    <name type="scientific">Puccinia graminis f. sp. tritici</name>
    <dbReference type="NCBI Taxonomy" id="56615"/>
    <lineage>
        <taxon>Eukaryota</taxon>
        <taxon>Fungi</taxon>
        <taxon>Dikarya</taxon>
        <taxon>Basidiomycota</taxon>
        <taxon>Pucciniomycotina</taxon>
        <taxon>Pucciniomycetes</taxon>
        <taxon>Pucciniales</taxon>
        <taxon>Pucciniaceae</taxon>
        <taxon>Puccinia</taxon>
    </lineage>
</organism>
<dbReference type="EMBL" id="VSWC01000054">
    <property type="protein sequence ID" value="KAA1099706.1"/>
    <property type="molecule type" value="Genomic_DNA"/>
</dbReference>
<evidence type="ECO:0000313" key="3">
    <source>
        <dbReference type="Proteomes" id="UP000324748"/>
    </source>
</evidence>